<proteinExistence type="predicted"/>
<organism evidence="2 3">
    <name type="scientific">Pristionchus fissidentatus</name>
    <dbReference type="NCBI Taxonomy" id="1538716"/>
    <lineage>
        <taxon>Eukaryota</taxon>
        <taxon>Metazoa</taxon>
        <taxon>Ecdysozoa</taxon>
        <taxon>Nematoda</taxon>
        <taxon>Chromadorea</taxon>
        <taxon>Rhabditida</taxon>
        <taxon>Rhabditina</taxon>
        <taxon>Diplogasteromorpha</taxon>
        <taxon>Diplogasteroidea</taxon>
        <taxon>Neodiplogasteridae</taxon>
        <taxon>Pristionchus</taxon>
    </lineage>
</organism>
<dbReference type="Gene3D" id="3.30.160.60">
    <property type="entry name" value="Classic Zinc Finger"/>
    <property type="match status" value="1"/>
</dbReference>
<dbReference type="Proteomes" id="UP001432322">
    <property type="component" value="Unassembled WGS sequence"/>
</dbReference>
<dbReference type="SMART" id="SM00355">
    <property type="entry name" value="ZnF_C2H2"/>
    <property type="match status" value="4"/>
</dbReference>
<feature type="non-terminal residue" evidence="2">
    <location>
        <position position="1"/>
    </location>
</feature>
<feature type="domain" description="C2H2-type" evidence="1">
    <location>
        <begin position="20"/>
        <end position="42"/>
    </location>
</feature>
<evidence type="ECO:0000313" key="3">
    <source>
        <dbReference type="Proteomes" id="UP001432322"/>
    </source>
</evidence>
<name>A0AAV5WN38_9BILA</name>
<feature type="domain" description="C2H2-type" evidence="1">
    <location>
        <begin position="103"/>
        <end position="125"/>
    </location>
</feature>
<dbReference type="InterPro" id="IPR013087">
    <property type="entry name" value="Znf_C2H2_type"/>
</dbReference>
<protein>
    <recommendedName>
        <fullName evidence="1">C2H2-type domain-containing protein</fullName>
    </recommendedName>
</protein>
<comment type="caution">
    <text evidence="2">The sequence shown here is derived from an EMBL/GenBank/DDBJ whole genome shotgun (WGS) entry which is preliminary data.</text>
</comment>
<evidence type="ECO:0000259" key="1">
    <source>
        <dbReference type="SMART" id="SM00355"/>
    </source>
</evidence>
<sequence>RDPMIPATSLQHQQIEQELSQCSFCPERIPDDKRLAHMTLRHPEQLKQTLRDEYRCPHCNRVSYPTNRQLLDHYPLCASWKPPSEFTNNTELPSAWSRMSEQVYCPICKKLCKTFFYLSAHLQIHKTTGTFFKCSSCQYGFKNAFLLKDHLANSSSHLPGYRSRYHNSACILEKDEAESVFDSQIMSR</sequence>
<keyword evidence="3" id="KW-1185">Reference proteome</keyword>
<gene>
    <name evidence="2" type="ORF">PFISCL1PPCAC_23317</name>
</gene>
<feature type="domain" description="C2H2-type" evidence="1">
    <location>
        <begin position="132"/>
        <end position="157"/>
    </location>
</feature>
<feature type="domain" description="C2H2-type" evidence="1">
    <location>
        <begin position="54"/>
        <end position="75"/>
    </location>
</feature>
<dbReference type="EMBL" id="BTSY01000006">
    <property type="protein sequence ID" value="GMT32020.1"/>
    <property type="molecule type" value="Genomic_DNA"/>
</dbReference>
<dbReference type="AlphaFoldDB" id="A0AAV5WN38"/>
<evidence type="ECO:0000313" key="2">
    <source>
        <dbReference type="EMBL" id="GMT32020.1"/>
    </source>
</evidence>
<accession>A0AAV5WN38</accession>
<reference evidence="2" key="1">
    <citation type="submission" date="2023-10" db="EMBL/GenBank/DDBJ databases">
        <title>Genome assembly of Pristionchus species.</title>
        <authorList>
            <person name="Yoshida K."/>
            <person name="Sommer R.J."/>
        </authorList>
    </citation>
    <scope>NUCLEOTIDE SEQUENCE</scope>
    <source>
        <strain evidence="2">RS5133</strain>
    </source>
</reference>
<feature type="non-terminal residue" evidence="2">
    <location>
        <position position="188"/>
    </location>
</feature>